<dbReference type="PATRIC" id="fig|1886670.3.peg.910"/>
<comment type="caution">
    <text evidence="5">The sequence shown here is derived from an EMBL/GenBank/DDBJ whole genome shotgun (WGS) entry which is preliminary data.</text>
</comment>
<dbReference type="EMBL" id="MDER01000029">
    <property type="protein sequence ID" value="ODP29735.1"/>
    <property type="molecule type" value="Genomic_DNA"/>
</dbReference>
<dbReference type="GO" id="GO:0003700">
    <property type="term" value="F:DNA-binding transcription factor activity"/>
    <property type="evidence" value="ECO:0007669"/>
    <property type="project" value="InterPro"/>
</dbReference>
<name>A0A1E3L983_9BACL</name>
<evidence type="ECO:0000256" key="1">
    <source>
        <dbReference type="ARBA" id="ARBA00023015"/>
    </source>
</evidence>
<dbReference type="InterPro" id="IPR036390">
    <property type="entry name" value="WH_DNA-bd_sf"/>
</dbReference>
<dbReference type="GO" id="GO:0006950">
    <property type="term" value="P:response to stress"/>
    <property type="evidence" value="ECO:0007669"/>
    <property type="project" value="TreeGrafter"/>
</dbReference>
<dbReference type="InterPro" id="IPR039422">
    <property type="entry name" value="MarR/SlyA-like"/>
</dbReference>
<evidence type="ECO:0000313" key="6">
    <source>
        <dbReference type="Proteomes" id="UP000094578"/>
    </source>
</evidence>
<dbReference type="SMART" id="SM00347">
    <property type="entry name" value="HTH_MARR"/>
    <property type="match status" value="1"/>
</dbReference>
<dbReference type="PROSITE" id="PS50995">
    <property type="entry name" value="HTH_MARR_2"/>
    <property type="match status" value="1"/>
</dbReference>
<dbReference type="Gene3D" id="1.10.10.10">
    <property type="entry name" value="Winged helix-like DNA-binding domain superfamily/Winged helix DNA-binding domain"/>
    <property type="match status" value="1"/>
</dbReference>
<keyword evidence="2" id="KW-0238">DNA-binding</keyword>
<dbReference type="Proteomes" id="UP000094578">
    <property type="component" value="Unassembled WGS sequence"/>
</dbReference>
<dbReference type="InterPro" id="IPR000835">
    <property type="entry name" value="HTH_MarR-typ"/>
</dbReference>
<organism evidence="5 6">
    <name type="scientific">Paenibacillus nuruki</name>
    <dbReference type="NCBI Taxonomy" id="1886670"/>
    <lineage>
        <taxon>Bacteria</taxon>
        <taxon>Bacillati</taxon>
        <taxon>Bacillota</taxon>
        <taxon>Bacilli</taxon>
        <taxon>Bacillales</taxon>
        <taxon>Paenibacillaceae</taxon>
        <taxon>Paenibacillus</taxon>
    </lineage>
</organism>
<sequence length="160" mass="18217">MKHSSIQPNPDMENDEEKESLHLLIILSRAYQAVMNQVNDDIQSYGLNPTEFGVLDFLYHSENPQPLQKIGQKVLISSGNITYVVDKLEKKNMLCRRACDNDRRVIFAELTEEGNQFFESIFTGHKQAIIKATQGLNHDEKLDIIPLLKKLGYAAANKEV</sequence>
<keyword evidence="6" id="KW-1185">Reference proteome</keyword>
<dbReference type="PANTHER" id="PTHR33164:SF56">
    <property type="entry name" value="HTH-TYPE TRANSCRIPTIONAL REGULATOR MHQR"/>
    <property type="match status" value="1"/>
</dbReference>
<dbReference type="STRING" id="1886670.PTI45_00889"/>
<evidence type="ECO:0000256" key="3">
    <source>
        <dbReference type="ARBA" id="ARBA00023163"/>
    </source>
</evidence>
<dbReference type="PANTHER" id="PTHR33164">
    <property type="entry name" value="TRANSCRIPTIONAL REGULATOR, MARR FAMILY"/>
    <property type="match status" value="1"/>
</dbReference>
<keyword evidence="3" id="KW-0804">Transcription</keyword>
<dbReference type="GO" id="GO:0003677">
    <property type="term" value="F:DNA binding"/>
    <property type="evidence" value="ECO:0007669"/>
    <property type="project" value="UniProtKB-KW"/>
</dbReference>
<keyword evidence="1" id="KW-0805">Transcription regulation</keyword>
<dbReference type="AlphaFoldDB" id="A0A1E3L983"/>
<dbReference type="RefSeq" id="WP_425415566.1">
    <property type="nucleotide sequence ID" value="NZ_MDER01000029.1"/>
</dbReference>
<dbReference type="Pfam" id="PF01047">
    <property type="entry name" value="MarR"/>
    <property type="match status" value="1"/>
</dbReference>
<evidence type="ECO:0000256" key="2">
    <source>
        <dbReference type="ARBA" id="ARBA00023125"/>
    </source>
</evidence>
<dbReference type="SUPFAM" id="SSF46785">
    <property type="entry name" value="Winged helix' DNA-binding domain"/>
    <property type="match status" value="1"/>
</dbReference>
<accession>A0A1E3L983</accession>
<protein>
    <submittedName>
        <fullName evidence="5">HTH-type transcriptional regulator MhqR</fullName>
    </submittedName>
</protein>
<evidence type="ECO:0000259" key="4">
    <source>
        <dbReference type="PROSITE" id="PS50995"/>
    </source>
</evidence>
<reference evidence="5 6" key="1">
    <citation type="submission" date="2016-08" db="EMBL/GenBank/DDBJ databases">
        <title>Genome sequencing of Paenibacillus sp. TI45-13ar, isolated from Korean traditional nuruk.</title>
        <authorList>
            <person name="Kim S.-J."/>
        </authorList>
    </citation>
    <scope>NUCLEOTIDE SEQUENCE [LARGE SCALE GENOMIC DNA]</scope>
    <source>
        <strain evidence="5 6">TI45-13ar</strain>
    </source>
</reference>
<dbReference type="PRINTS" id="PR00598">
    <property type="entry name" value="HTHMARR"/>
</dbReference>
<evidence type="ECO:0000313" key="5">
    <source>
        <dbReference type="EMBL" id="ODP29735.1"/>
    </source>
</evidence>
<feature type="domain" description="HTH marR-type" evidence="4">
    <location>
        <begin position="17"/>
        <end position="153"/>
    </location>
</feature>
<gene>
    <name evidence="5" type="ORF">PTI45_00889</name>
</gene>
<dbReference type="InterPro" id="IPR036388">
    <property type="entry name" value="WH-like_DNA-bd_sf"/>
</dbReference>
<proteinExistence type="predicted"/>